<accession>A0A8T2DIZ5</accession>
<keyword evidence="1" id="KW-0812">Transmembrane</keyword>
<organism evidence="2 3">
    <name type="scientific">Arabidopsis suecica</name>
    <name type="common">Swedish thale-cress</name>
    <name type="synonym">Cardaminopsis suecica</name>
    <dbReference type="NCBI Taxonomy" id="45249"/>
    <lineage>
        <taxon>Eukaryota</taxon>
        <taxon>Viridiplantae</taxon>
        <taxon>Streptophyta</taxon>
        <taxon>Embryophyta</taxon>
        <taxon>Tracheophyta</taxon>
        <taxon>Spermatophyta</taxon>
        <taxon>Magnoliopsida</taxon>
        <taxon>eudicotyledons</taxon>
        <taxon>Gunneridae</taxon>
        <taxon>Pentapetalae</taxon>
        <taxon>rosids</taxon>
        <taxon>malvids</taxon>
        <taxon>Brassicales</taxon>
        <taxon>Brassicaceae</taxon>
        <taxon>Camelineae</taxon>
        <taxon>Arabidopsis</taxon>
    </lineage>
</organism>
<comment type="caution">
    <text evidence="2">The sequence shown here is derived from an EMBL/GenBank/DDBJ whole genome shotgun (WGS) entry which is preliminary data.</text>
</comment>
<dbReference type="Proteomes" id="UP000694251">
    <property type="component" value="Chromosome 5"/>
</dbReference>
<keyword evidence="3" id="KW-1185">Reference proteome</keyword>
<evidence type="ECO:0000313" key="3">
    <source>
        <dbReference type="Proteomes" id="UP000694251"/>
    </source>
</evidence>
<gene>
    <name evidence="2" type="ORF">ISN44_As05g030420</name>
</gene>
<keyword evidence="1" id="KW-1133">Transmembrane helix</keyword>
<name>A0A8T2DIZ5_ARASU</name>
<proteinExistence type="predicted"/>
<feature type="transmembrane region" description="Helical" evidence="1">
    <location>
        <begin position="41"/>
        <end position="62"/>
    </location>
</feature>
<evidence type="ECO:0000256" key="1">
    <source>
        <dbReference type="SAM" id="Phobius"/>
    </source>
</evidence>
<dbReference type="EMBL" id="JAEFBJ010000005">
    <property type="protein sequence ID" value="KAG7610926.1"/>
    <property type="molecule type" value="Genomic_DNA"/>
</dbReference>
<reference evidence="2 3" key="1">
    <citation type="submission" date="2020-12" db="EMBL/GenBank/DDBJ databases">
        <title>Concerted genomic and epigenomic changes stabilize Arabidopsis allopolyploids.</title>
        <authorList>
            <person name="Chen Z."/>
        </authorList>
    </citation>
    <scope>NUCLEOTIDE SEQUENCE [LARGE SCALE GENOMIC DNA]</scope>
    <source>
        <strain evidence="2">As9502</strain>
        <tissue evidence="2">Leaf</tissue>
    </source>
</reference>
<dbReference type="AlphaFoldDB" id="A0A8T2DIZ5"/>
<sequence length="272" mass="29993">MGIYNNQRVSLSFLSSTIIEVSILIKFFDAGEALGHRRRDLLSQFLLCLNSYVMISSLFKLFSFFSPFATPLRILNNQVIVALLFSTDGKGLGWEPTPSPSYLIPALLLTDSIAQNLFALNSQCSASSLANDHRMLPPILLSPVMIYASQISPLLSVSRRTQSSPWLAKGNLGFTLVGLALFFGQPCLRGPKPMRCVSTSRTFKPRSVIPLPLSSQNQALCCSLTSNGRGHHRWENPLPLFGLYSHHLQILVSSPSMALNSNRVMNSGFFLS</sequence>
<protein>
    <submittedName>
        <fullName evidence="2">Uncharacterized protein</fullName>
    </submittedName>
</protein>
<evidence type="ECO:0000313" key="2">
    <source>
        <dbReference type="EMBL" id="KAG7610926.1"/>
    </source>
</evidence>
<keyword evidence="1" id="KW-0472">Membrane</keyword>